<comment type="caution">
    <text evidence="1">The sequence shown here is derived from an EMBL/GenBank/DDBJ whole genome shotgun (WGS) entry which is preliminary data.</text>
</comment>
<sequence length="175" mass="20462">MAVSTKWPPKLSNEAAYELWRKDIEIWCKLSDLSKKKQALAIHLSLDGRARISTSELEVDALESDDGVKTILEKLDGLFLVDKGRRQFNVFQELYNLRRPDGVEVRKFISQFEHTYSEFTKQNMSLPDSVRAFMLLASCKLSEGEQQLVMSAMPEVRYDQRSESDFFWRIWWACQ</sequence>
<reference evidence="1" key="1">
    <citation type="submission" date="2023-11" db="EMBL/GenBank/DDBJ databases">
        <title>Genome assemblies of two species of porcelain crab, Petrolisthes cinctipes and Petrolisthes manimaculis (Anomura: Porcellanidae).</title>
        <authorList>
            <person name="Angst P."/>
        </authorList>
    </citation>
    <scope>NUCLEOTIDE SEQUENCE</scope>
    <source>
        <strain evidence="1">PB745_02</strain>
        <tissue evidence="1">Gill</tissue>
    </source>
</reference>
<dbReference type="Proteomes" id="UP001292094">
    <property type="component" value="Unassembled WGS sequence"/>
</dbReference>
<organism evidence="1 2">
    <name type="scientific">Petrolisthes manimaculis</name>
    <dbReference type="NCBI Taxonomy" id="1843537"/>
    <lineage>
        <taxon>Eukaryota</taxon>
        <taxon>Metazoa</taxon>
        <taxon>Ecdysozoa</taxon>
        <taxon>Arthropoda</taxon>
        <taxon>Crustacea</taxon>
        <taxon>Multicrustacea</taxon>
        <taxon>Malacostraca</taxon>
        <taxon>Eumalacostraca</taxon>
        <taxon>Eucarida</taxon>
        <taxon>Decapoda</taxon>
        <taxon>Pleocyemata</taxon>
        <taxon>Anomura</taxon>
        <taxon>Galatheoidea</taxon>
        <taxon>Porcellanidae</taxon>
        <taxon>Petrolisthes</taxon>
    </lineage>
</organism>
<gene>
    <name evidence="1" type="ORF">Pmani_000306</name>
</gene>
<protein>
    <submittedName>
        <fullName evidence="1">Uncharacterized protein</fullName>
    </submittedName>
</protein>
<evidence type="ECO:0000313" key="2">
    <source>
        <dbReference type="Proteomes" id="UP001292094"/>
    </source>
</evidence>
<proteinExistence type="predicted"/>
<dbReference type="EMBL" id="JAWZYT010000022">
    <property type="protein sequence ID" value="KAK4329335.1"/>
    <property type="molecule type" value="Genomic_DNA"/>
</dbReference>
<dbReference type="AlphaFoldDB" id="A0AAE1QMQ6"/>
<evidence type="ECO:0000313" key="1">
    <source>
        <dbReference type="EMBL" id="KAK4329335.1"/>
    </source>
</evidence>
<keyword evidence="2" id="KW-1185">Reference proteome</keyword>
<accession>A0AAE1QMQ6</accession>
<name>A0AAE1QMQ6_9EUCA</name>